<organism evidence="2 3">
    <name type="scientific">Diversispora epigaea</name>
    <dbReference type="NCBI Taxonomy" id="1348612"/>
    <lineage>
        <taxon>Eukaryota</taxon>
        <taxon>Fungi</taxon>
        <taxon>Fungi incertae sedis</taxon>
        <taxon>Mucoromycota</taxon>
        <taxon>Glomeromycotina</taxon>
        <taxon>Glomeromycetes</taxon>
        <taxon>Diversisporales</taxon>
        <taxon>Diversisporaceae</taxon>
        <taxon>Diversispora</taxon>
    </lineage>
</organism>
<keyword evidence="3" id="KW-1185">Reference proteome</keyword>
<evidence type="ECO:0000313" key="2">
    <source>
        <dbReference type="EMBL" id="RHZ80772.1"/>
    </source>
</evidence>
<evidence type="ECO:0000313" key="3">
    <source>
        <dbReference type="Proteomes" id="UP000266861"/>
    </source>
</evidence>
<comment type="caution">
    <text evidence="2">The sequence shown here is derived from an EMBL/GenBank/DDBJ whole genome shotgun (WGS) entry which is preliminary data.</text>
</comment>
<feature type="compositionally biased region" description="Polar residues" evidence="1">
    <location>
        <begin position="139"/>
        <end position="161"/>
    </location>
</feature>
<accession>A0A397J1J0</accession>
<name>A0A397J1J0_9GLOM</name>
<dbReference type="EMBL" id="PQFF01000123">
    <property type="protein sequence ID" value="RHZ80772.1"/>
    <property type="molecule type" value="Genomic_DNA"/>
</dbReference>
<dbReference type="OrthoDB" id="10287565at2759"/>
<reference evidence="2 3" key="1">
    <citation type="submission" date="2018-08" db="EMBL/GenBank/DDBJ databases">
        <title>Genome and evolution of the arbuscular mycorrhizal fungus Diversispora epigaea (formerly Glomus versiforme) and its bacterial endosymbionts.</title>
        <authorList>
            <person name="Sun X."/>
            <person name="Fei Z."/>
            <person name="Harrison M."/>
        </authorList>
    </citation>
    <scope>NUCLEOTIDE SEQUENCE [LARGE SCALE GENOMIC DNA]</scope>
    <source>
        <strain evidence="2 3">IT104</strain>
    </source>
</reference>
<evidence type="ECO:0000256" key="1">
    <source>
        <dbReference type="SAM" id="MobiDB-lite"/>
    </source>
</evidence>
<proteinExistence type="predicted"/>
<gene>
    <name evidence="2" type="ORF">Glove_132g26</name>
</gene>
<feature type="region of interest" description="Disordered" evidence="1">
    <location>
        <begin position="121"/>
        <end position="167"/>
    </location>
</feature>
<sequence>MSSDGSIDHSDNASFLTPNFSGDERLNKYQLYYQYYAVCRLIYGLTPPQISNHFTIWTVLKLCNIVHSSFQSCRKRIYQEQQKQKVIQTKNATRQFCARVEHDRRMFYQLHNDEYEIGIKRKKVDEENQDEDGDLWAPSSPTSLRSPQLSKKSSTQKSPCSQDRIWH</sequence>
<dbReference type="AlphaFoldDB" id="A0A397J1J0"/>
<dbReference type="Proteomes" id="UP000266861">
    <property type="component" value="Unassembled WGS sequence"/>
</dbReference>
<protein>
    <submittedName>
        <fullName evidence="2">Uncharacterized protein</fullName>
    </submittedName>
</protein>